<feature type="compositionally biased region" description="Polar residues" evidence="1">
    <location>
        <begin position="1"/>
        <end position="18"/>
    </location>
</feature>
<dbReference type="STRING" id="36166.T1GRE1"/>
<feature type="region of interest" description="Disordered" evidence="1">
    <location>
        <begin position="1"/>
        <end position="22"/>
    </location>
</feature>
<reference evidence="3" key="1">
    <citation type="submission" date="2013-02" db="EMBL/GenBank/DDBJ databases">
        <authorList>
            <person name="Hughes D."/>
        </authorList>
    </citation>
    <scope>NUCLEOTIDE SEQUENCE</scope>
    <source>
        <strain>Durham</strain>
        <strain evidence="3">NC isolate 2 -- Noor lab</strain>
    </source>
</reference>
<dbReference type="EnsemblMetazoa" id="MESCA006222-RA">
    <property type="protein sequence ID" value="MESCA006222-PA"/>
    <property type="gene ID" value="MESCA006222"/>
</dbReference>
<dbReference type="EMBL" id="CAQQ02389988">
    <property type="status" value="NOT_ANNOTATED_CDS"/>
    <property type="molecule type" value="Genomic_DNA"/>
</dbReference>
<protein>
    <submittedName>
        <fullName evidence="2">Uncharacterized protein</fullName>
    </submittedName>
</protein>
<evidence type="ECO:0000256" key="1">
    <source>
        <dbReference type="SAM" id="MobiDB-lite"/>
    </source>
</evidence>
<dbReference type="Proteomes" id="UP000015102">
    <property type="component" value="Unassembled WGS sequence"/>
</dbReference>
<organism evidence="2 3">
    <name type="scientific">Megaselia scalaris</name>
    <name type="common">Humpbacked fly</name>
    <name type="synonym">Phora scalaris</name>
    <dbReference type="NCBI Taxonomy" id="36166"/>
    <lineage>
        <taxon>Eukaryota</taxon>
        <taxon>Metazoa</taxon>
        <taxon>Ecdysozoa</taxon>
        <taxon>Arthropoda</taxon>
        <taxon>Hexapoda</taxon>
        <taxon>Insecta</taxon>
        <taxon>Pterygota</taxon>
        <taxon>Neoptera</taxon>
        <taxon>Endopterygota</taxon>
        <taxon>Diptera</taxon>
        <taxon>Brachycera</taxon>
        <taxon>Muscomorpha</taxon>
        <taxon>Platypezoidea</taxon>
        <taxon>Phoridae</taxon>
        <taxon>Megaseliini</taxon>
        <taxon>Megaselia</taxon>
    </lineage>
</organism>
<evidence type="ECO:0000313" key="3">
    <source>
        <dbReference type="Proteomes" id="UP000015102"/>
    </source>
</evidence>
<dbReference type="AlphaFoldDB" id="T1GRE1"/>
<feature type="compositionally biased region" description="Polar residues" evidence="1">
    <location>
        <begin position="35"/>
        <end position="45"/>
    </location>
</feature>
<dbReference type="HOGENOM" id="CLU_1338921_0_0_1"/>
<reference evidence="2" key="2">
    <citation type="submission" date="2015-06" db="UniProtKB">
        <authorList>
            <consortium name="EnsemblMetazoa"/>
        </authorList>
    </citation>
    <scope>IDENTIFICATION</scope>
</reference>
<name>T1GRE1_MEGSC</name>
<feature type="region of interest" description="Disordered" evidence="1">
    <location>
        <begin position="35"/>
        <end position="63"/>
    </location>
</feature>
<keyword evidence="3" id="KW-1185">Reference proteome</keyword>
<sequence length="205" mass="23860">MSTHFNQQTLTSTTNNIPQKFRSDELLTEKYNGGQHLSATTNNIGQQQHQQQPQQQQQYTVSYNQSTEDKRLVAASITYPTQNTITIAATNSSTNQQAQEITQDLCNALLQQTQQQQQQQQQQQNQTQSVDSKRESKRQMLWITYGYDDHPFQLRSPQLRELFLRAEWLYSSYLAELHFHQSSLRALISANVWSGLFLLYRWSAI</sequence>
<feature type="compositionally biased region" description="Low complexity" evidence="1">
    <location>
        <begin position="46"/>
        <end position="58"/>
    </location>
</feature>
<proteinExistence type="predicted"/>
<evidence type="ECO:0000313" key="2">
    <source>
        <dbReference type="EnsemblMetazoa" id="MESCA006222-PA"/>
    </source>
</evidence>
<accession>T1GRE1</accession>